<dbReference type="RefSeq" id="WP_092680115.1">
    <property type="nucleotide sequence ID" value="NZ_FNMZ01000001.1"/>
</dbReference>
<evidence type="ECO:0000256" key="4">
    <source>
        <dbReference type="SAM" id="Phobius"/>
    </source>
</evidence>
<dbReference type="InterPro" id="IPR007329">
    <property type="entry name" value="FMN-bd"/>
</dbReference>
<dbReference type="InterPro" id="IPR052378">
    <property type="entry name" value="NosR_regulator"/>
</dbReference>
<dbReference type="InterPro" id="IPR017896">
    <property type="entry name" value="4Fe4S_Fe-S-bd"/>
</dbReference>
<dbReference type="SUPFAM" id="SSF54862">
    <property type="entry name" value="4Fe-4S ferredoxins"/>
    <property type="match status" value="1"/>
</dbReference>
<evidence type="ECO:0000256" key="2">
    <source>
        <dbReference type="ARBA" id="ARBA00022475"/>
    </source>
</evidence>
<dbReference type="STRING" id="356660.SAMN05444336_1011157"/>
<keyword evidence="5" id="KW-0732">Signal</keyword>
<keyword evidence="2" id="KW-1003">Cell membrane</keyword>
<evidence type="ECO:0000259" key="6">
    <source>
        <dbReference type="SMART" id="SM00900"/>
    </source>
</evidence>
<dbReference type="SMART" id="SM00900">
    <property type="entry name" value="FMN_bind"/>
    <property type="match status" value="1"/>
</dbReference>
<dbReference type="OrthoDB" id="9806398at2"/>
<dbReference type="Proteomes" id="UP000199118">
    <property type="component" value="Unassembled WGS sequence"/>
</dbReference>
<dbReference type="PANTHER" id="PTHR30224:SF4">
    <property type="entry name" value="ELECTRON TRANSPORT PROTEIN YCCM-RELATED"/>
    <property type="match status" value="1"/>
</dbReference>
<evidence type="ECO:0000313" key="7">
    <source>
        <dbReference type="EMBL" id="SDW48769.1"/>
    </source>
</evidence>
<comment type="subcellular location">
    <subcellularLocation>
        <location evidence="1">Cell membrane</location>
    </subcellularLocation>
</comment>
<dbReference type="Pfam" id="PF12801">
    <property type="entry name" value="Fer4_5"/>
    <property type="match status" value="2"/>
</dbReference>
<feature type="signal peptide" evidence="5">
    <location>
        <begin position="1"/>
        <end position="37"/>
    </location>
</feature>
<keyword evidence="4" id="KW-1133">Transmembrane helix</keyword>
<dbReference type="PANTHER" id="PTHR30224">
    <property type="entry name" value="ELECTRON TRANSPORT PROTEIN"/>
    <property type="match status" value="1"/>
</dbReference>
<evidence type="ECO:0000256" key="3">
    <source>
        <dbReference type="ARBA" id="ARBA00023136"/>
    </source>
</evidence>
<feature type="domain" description="FMN-binding" evidence="6">
    <location>
        <begin position="94"/>
        <end position="192"/>
    </location>
</feature>
<feature type="transmembrane region" description="Helical" evidence="4">
    <location>
        <begin position="512"/>
        <end position="535"/>
    </location>
</feature>
<evidence type="ECO:0000256" key="5">
    <source>
        <dbReference type="SAM" id="SignalP"/>
    </source>
</evidence>
<name>A0A1H2TZN6_9RHOB</name>
<feature type="transmembrane region" description="Helical" evidence="4">
    <location>
        <begin position="571"/>
        <end position="588"/>
    </location>
</feature>
<proteinExistence type="predicted"/>
<gene>
    <name evidence="7" type="ORF">SAMN05444336_1011157</name>
</gene>
<evidence type="ECO:0000256" key="1">
    <source>
        <dbReference type="ARBA" id="ARBA00004236"/>
    </source>
</evidence>
<dbReference type="GO" id="GO:0010181">
    <property type="term" value="F:FMN binding"/>
    <property type="evidence" value="ECO:0007669"/>
    <property type="project" value="InterPro"/>
</dbReference>
<sequence>MLARLLRRIPRPRAPRRLAASLAGALLLCAPHAPPLAAAPAVAPLAQPALADLVPPPYALGAPVDDRGVWTLLNSGGAPAGYVFQTGPLAPLPGFSGAPIDALVMLDDQARFIDVRLLSHNEPIFVSGLGEAPFHAFFEQYRGHSIASPMVVGTPYGQAGEASALVYLDGVTKATASVRIAHESILAAALEVARDRMRGVVRPPAAQPDPAHDEPLDWAALQAQGIAARHVVSNARMQALFAGSLWEDDDPEAADAPEAPYLDLWVVDLGPPAIARAALAPGTLAELRDFLAISPHDEPILVVEAARHGLVSDGFVRNTAPDRVSAAQDDLPVALRDADLFVELAPDAPAALVEAVDRGAALILRADRRLGFDPSRPWTLSILAPREHGVFQPQVGTRTLDAEIATPERFFQRPETPAPLSPFAEALRGRALDLSALGLGLAGLAAALGPGMNRLAGLRAFTPVRLGVLAAMTVFVGWWGQGQLSIVTVLGVIRAGVEGGSFDFLLYDPFSLLVWGAAILGFVAWGRGFFCGWLCPFGALQEFAHHLGRALRLPRIEPAPRWDRRLKRVKNVLLAALVATLFLAPDRIEIAAEIEPFKTAITTGFDREWLYVAYAVAWLGLGLVLFKGFCRYVCPLGAFMAIGGALRGRDWIARRAECGAPCQLCRVKCAYGAIEPSGRIDYAECFQCLDCVSLHDDPARCVPLVLAARGRALPARRPAATRPAAELST</sequence>
<keyword evidence="4" id="KW-0812">Transmembrane</keyword>
<feature type="transmembrane region" description="Helical" evidence="4">
    <location>
        <begin position="431"/>
        <end position="448"/>
    </location>
</feature>
<dbReference type="AlphaFoldDB" id="A0A1H2TZN6"/>
<reference evidence="7 8" key="1">
    <citation type="submission" date="2016-10" db="EMBL/GenBank/DDBJ databases">
        <authorList>
            <person name="de Groot N.N."/>
        </authorList>
    </citation>
    <scope>NUCLEOTIDE SEQUENCE [LARGE SCALE GENOMIC DNA]</scope>
    <source>
        <strain evidence="7 8">DSM 17890</strain>
    </source>
</reference>
<feature type="chain" id="PRO_5011719387" evidence="5">
    <location>
        <begin position="38"/>
        <end position="729"/>
    </location>
</feature>
<accession>A0A1H2TZN6</accession>
<organism evidence="7 8">
    <name type="scientific">Albimonas donghaensis</name>
    <dbReference type="NCBI Taxonomy" id="356660"/>
    <lineage>
        <taxon>Bacteria</taxon>
        <taxon>Pseudomonadati</taxon>
        <taxon>Pseudomonadota</taxon>
        <taxon>Alphaproteobacteria</taxon>
        <taxon>Rhodobacterales</taxon>
        <taxon>Paracoccaceae</taxon>
        <taxon>Albimonas</taxon>
    </lineage>
</organism>
<evidence type="ECO:0000313" key="8">
    <source>
        <dbReference type="Proteomes" id="UP000199118"/>
    </source>
</evidence>
<protein>
    <submittedName>
        <fullName evidence="7">Regulator of nitric oxide reductase transcription</fullName>
    </submittedName>
</protein>
<dbReference type="GO" id="GO:0005886">
    <property type="term" value="C:plasma membrane"/>
    <property type="evidence" value="ECO:0007669"/>
    <property type="project" value="UniProtKB-SubCell"/>
</dbReference>
<dbReference type="EMBL" id="FNMZ01000001">
    <property type="protein sequence ID" value="SDW48769.1"/>
    <property type="molecule type" value="Genomic_DNA"/>
</dbReference>
<keyword evidence="3 4" id="KW-0472">Membrane</keyword>
<keyword evidence="8" id="KW-1185">Reference proteome</keyword>
<feature type="transmembrane region" description="Helical" evidence="4">
    <location>
        <begin position="608"/>
        <end position="626"/>
    </location>
</feature>